<evidence type="ECO:0000256" key="1">
    <source>
        <dbReference type="SAM" id="MobiDB-lite"/>
    </source>
</evidence>
<proteinExistence type="predicted"/>
<reference evidence="2 3" key="1">
    <citation type="submission" date="2013-11" db="EMBL/GenBank/DDBJ databases">
        <title>The Damaraland mole rat (Fukomys damarensis) genome and evolution of African mole rats.</title>
        <authorList>
            <person name="Gladyshev V.N."/>
            <person name="Fang X."/>
        </authorList>
    </citation>
    <scope>NUCLEOTIDE SEQUENCE [LARGE SCALE GENOMIC DNA]</scope>
    <source>
        <tissue evidence="2">Liver</tissue>
    </source>
</reference>
<sequence length="216" mass="23818">MWSPTHLLPTFWMERSEAPNSSEEDLPIKSDKESVEQRRTGEDNDADIQGTLVDVLYWMIVRKGKLKSDSTGINCEECQPDGNAKQNSAGSYALQEKSVAENGASETQASMFHGNRRDNSYIDCDVSCTNSEVQVKVEDHKLGTACLSVVFVNQLTTEPASGPISEIQSSLRDSEEEVDVMVAVPQKSGVMKVPGTSWAQILRASQSQEKQSHCLF</sequence>
<keyword evidence="3" id="KW-1185">Reference proteome</keyword>
<evidence type="ECO:0000313" key="2">
    <source>
        <dbReference type="EMBL" id="KFO18527.1"/>
    </source>
</evidence>
<accession>A0A091CL80</accession>
<dbReference type="AlphaFoldDB" id="A0A091CL80"/>
<protein>
    <submittedName>
        <fullName evidence="2">ZZ-type zinc finger-containing protein 3</fullName>
    </submittedName>
</protein>
<dbReference type="EMBL" id="KN125382">
    <property type="protein sequence ID" value="KFO18527.1"/>
    <property type="molecule type" value="Genomic_DNA"/>
</dbReference>
<organism evidence="2 3">
    <name type="scientific">Fukomys damarensis</name>
    <name type="common">Damaraland mole rat</name>
    <name type="synonym">Cryptomys damarensis</name>
    <dbReference type="NCBI Taxonomy" id="885580"/>
    <lineage>
        <taxon>Eukaryota</taxon>
        <taxon>Metazoa</taxon>
        <taxon>Chordata</taxon>
        <taxon>Craniata</taxon>
        <taxon>Vertebrata</taxon>
        <taxon>Euteleostomi</taxon>
        <taxon>Mammalia</taxon>
        <taxon>Eutheria</taxon>
        <taxon>Euarchontoglires</taxon>
        <taxon>Glires</taxon>
        <taxon>Rodentia</taxon>
        <taxon>Hystricomorpha</taxon>
        <taxon>Bathyergidae</taxon>
        <taxon>Fukomys</taxon>
    </lineage>
</organism>
<feature type="compositionally biased region" description="Basic and acidic residues" evidence="1">
    <location>
        <begin position="26"/>
        <end position="42"/>
    </location>
</feature>
<gene>
    <name evidence="2" type="ORF">H920_20096</name>
</gene>
<name>A0A091CL80_FUKDA</name>
<dbReference type="Proteomes" id="UP000028990">
    <property type="component" value="Unassembled WGS sequence"/>
</dbReference>
<feature type="region of interest" description="Disordered" evidence="1">
    <location>
        <begin position="1"/>
        <end position="43"/>
    </location>
</feature>
<evidence type="ECO:0000313" key="3">
    <source>
        <dbReference type="Proteomes" id="UP000028990"/>
    </source>
</evidence>
<feature type="region of interest" description="Disordered" evidence="1">
    <location>
        <begin position="80"/>
        <end position="103"/>
    </location>
</feature>